<evidence type="ECO:0000313" key="1">
    <source>
        <dbReference type="EMBL" id="KAJ3487453.1"/>
    </source>
</evidence>
<accession>A0ACC1QTH9</accession>
<gene>
    <name evidence="1" type="ORF">NLG97_g6409</name>
</gene>
<sequence>MSRDTVSPERLKEAADTVDHCEIHPSNGNNTEPRIPNIIHQIWKDDDLSTYPLTASRGTWEWEFGSNYTIKLWTEAQVVDLVRTSYPWFLSTYTNYKHDIQRADVARLMVVHHEGGIYADLDAYPSLNTSAETISCLQNLGYQAILSPTRDDRGISNHFFMAERDSEFLLWALHEAKKRATALSGKFMLPYVAVFWSTGPMMVTSVMNEYAWLYNQAEEVKSMAVLQDRYVRSFVHHAAGRSWHGSDGRALNFIADNFKEVFLPILLFTALATVNVLSYAVKLSVWGRCSPTISAPRHQIQPSSAHAPMAFVAIPACAMDTSSAAPTSFPYDVLIYSNQRRDAVAQSSIRSSFDNRPSFATTHDSRRDERQFRFRPPPIKKQKSTPASSYKDAHSNTETDENWSSASTADTPHGFIDLEAGCGTWPELPRRGIPFWRTVWSKLFRARVEFKIRNPESCRDIDYNVCRGLPFLKFGAWFVLFIVYQFALLLGVHHFGWQCVPPEQTIKGDAIIADHMLSWSSTILAAGAAFLIGQGYFGLRATRERMERVRQTAITLAYAFMKTSSVPDGRHSGGELPLIVYECLALLTAYPVALLHQVRGNTCEPAVTKYCQQVGYKLKEFHDGTRTFVRSPYASTPVVTGHRHGPKQHARLEYFFELFSLRLEIEFTQQHIRSKHPSMSPQHIVYNLRNHFENIVDSHCLDPGRAPIIRENIDMLALAGRECTVYAGCDVVPICMLWTVDICSRVVALLMPLRRCAWINAESGSYLSWPMVFLALVSTVIMMILAEMWSMWDPFGRGMNPFSWTLGIASEIDNMLNEFYESENKVPVREHKFMDVGECSEPSVVSTRRTAPG</sequence>
<protein>
    <submittedName>
        <fullName evidence="1">Uncharacterized protein</fullName>
    </submittedName>
</protein>
<comment type="caution">
    <text evidence="1">The sequence shown here is derived from an EMBL/GenBank/DDBJ whole genome shotgun (WGS) entry which is preliminary data.</text>
</comment>
<reference evidence="1" key="1">
    <citation type="submission" date="2022-07" db="EMBL/GenBank/DDBJ databases">
        <title>Genome Sequence of Lecanicillium saksenae.</title>
        <authorList>
            <person name="Buettner E."/>
        </authorList>
    </citation>
    <scope>NUCLEOTIDE SEQUENCE</scope>
    <source>
        <strain evidence="1">VT-O1</strain>
    </source>
</reference>
<dbReference type="EMBL" id="JANAKD010000841">
    <property type="protein sequence ID" value="KAJ3487453.1"/>
    <property type="molecule type" value="Genomic_DNA"/>
</dbReference>
<proteinExistence type="predicted"/>
<name>A0ACC1QTH9_9HYPO</name>
<evidence type="ECO:0000313" key="2">
    <source>
        <dbReference type="Proteomes" id="UP001148737"/>
    </source>
</evidence>
<dbReference type="Proteomes" id="UP001148737">
    <property type="component" value="Unassembled WGS sequence"/>
</dbReference>
<keyword evidence="2" id="KW-1185">Reference proteome</keyword>
<organism evidence="1 2">
    <name type="scientific">Lecanicillium saksenae</name>
    <dbReference type="NCBI Taxonomy" id="468837"/>
    <lineage>
        <taxon>Eukaryota</taxon>
        <taxon>Fungi</taxon>
        <taxon>Dikarya</taxon>
        <taxon>Ascomycota</taxon>
        <taxon>Pezizomycotina</taxon>
        <taxon>Sordariomycetes</taxon>
        <taxon>Hypocreomycetidae</taxon>
        <taxon>Hypocreales</taxon>
        <taxon>Cordycipitaceae</taxon>
        <taxon>Lecanicillium</taxon>
    </lineage>
</organism>